<feature type="region of interest" description="Disordered" evidence="1">
    <location>
        <begin position="603"/>
        <end position="632"/>
    </location>
</feature>
<sequence>MRNAGASIDPPPNPAAAAAPVPRRRHQSRPAHNLPPGVTSDIFGSRPLTTTQPTQENELPPPATVEPWPMASAKSSAAPPPELSPEPEEPTLRWCRLLAITLLVMIVLVYVVPAGFMTGRVLPGTTILGLDIGGLTPDQAEARLRAKMAGHIATAIVIKQGQQRVSMNPENSGLSLDVPATIRSAPAGFPSPFEVWQGITGQREIEPVIAVDRAKLLNVISTDVAAEFEKKMVEGGVHFDGIRPVAVEPRAGTAINVEELALDVRKAYLSADLMVEVETRTVRPTVTRSGVAEAITWARRAMARPLTLVTKDGQIVLTQDRVAPHLVFFANNSGGLDVRFEGAEAVRELSLVSPELAPKNATFDTSSGRPVLVKARAGRVVDVPELDAAVIEALGPGGGHTVNVPLMTAQPELRDDEAAQLGVAAEIGSNTSEFACCPPRVGNIQTVARLLDGSVVRPGETFSLNAATGRREGMPGYSGSVEAVEVRGKQGRDVAGISQFATAMYHAVLLGGLETVEATPHESFIPQYPAGLEVAISYPGPDLRWRNDSPYGVLIRATATDSSVTVALWSTDRYDVELKQSARSKIVPATSVQGPEVNCVSRPGADGFTIRTTRTSTPVAGTQGQPKTESVTTTYRPQQAVVCPPSDD</sequence>
<dbReference type="InterPro" id="IPR007391">
    <property type="entry name" value="Vancomycin_resist_VanW"/>
</dbReference>
<keyword evidence="2" id="KW-0812">Transmembrane</keyword>
<feature type="compositionally biased region" description="Low complexity" evidence="1">
    <location>
        <begin position="67"/>
        <end position="77"/>
    </location>
</feature>
<feature type="region of interest" description="Disordered" evidence="1">
    <location>
        <begin position="1"/>
        <end position="88"/>
    </location>
</feature>
<evidence type="ECO:0000259" key="3">
    <source>
        <dbReference type="Pfam" id="PF12229"/>
    </source>
</evidence>
<dbReference type="Proteomes" id="UP000640052">
    <property type="component" value="Unassembled WGS sequence"/>
</dbReference>
<feature type="compositionally biased region" description="Polar residues" evidence="1">
    <location>
        <begin position="47"/>
        <end position="57"/>
    </location>
</feature>
<feature type="domain" description="YoaR-like putative peptidoglycan binding" evidence="3">
    <location>
        <begin position="168"/>
        <end position="268"/>
    </location>
</feature>
<reference evidence="4" key="1">
    <citation type="submission" date="2021-01" db="EMBL/GenBank/DDBJ databases">
        <title>Whole genome shotgun sequence of Acrocarpospora phusangensis NBRC 108782.</title>
        <authorList>
            <person name="Komaki H."/>
            <person name="Tamura T."/>
        </authorList>
    </citation>
    <scope>NUCLEOTIDE SEQUENCE</scope>
    <source>
        <strain evidence="4">NBRC 108782</strain>
    </source>
</reference>
<keyword evidence="2" id="KW-1133">Transmembrane helix</keyword>
<comment type="caution">
    <text evidence="4">The sequence shown here is derived from an EMBL/GenBank/DDBJ whole genome shotgun (WGS) entry which is preliminary data.</text>
</comment>
<evidence type="ECO:0000256" key="1">
    <source>
        <dbReference type="SAM" id="MobiDB-lite"/>
    </source>
</evidence>
<gene>
    <name evidence="4" type="ORF">Aph01nite_78630</name>
</gene>
<dbReference type="PANTHER" id="PTHR35788:SF1">
    <property type="entry name" value="EXPORTED PROTEIN"/>
    <property type="match status" value="1"/>
</dbReference>
<dbReference type="InterPro" id="IPR022029">
    <property type="entry name" value="YoaR-like_PG-bd"/>
</dbReference>
<dbReference type="PANTHER" id="PTHR35788">
    <property type="entry name" value="EXPORTED PROTEIN-RELATED"/>
    <property type="match status" value="1"/>
</dbReference>
<dbReference type="EMBL" id="BOOA01000135">
    <property type="protein sequence ID" value="GIH29553.1"/>
    <property type="molecule type" value="Genomic_DNA"/>
</dbReference>
<dbReference type="Pfam" id="PF04294">
    <property type="entry name" value="VanW"/>
    <property type="match status" value="1"/>
</dbReference>
<protein>
    <submittedName>
        <fullName evidence="4">Vanomycin resistance protein VanB</fullName>
    </submittedName>
</protein>
<dbReference type="Pfam" id="PF12229">
    <property type="entry name" value="PG_binding_4"/>
    <property type="match status" value="1"/>
</dbReference>
<keyword evidence="5" id="KW-1185">Reference proteome</keyword>
<evidence type="ECO:0000313" key="4">
    <source>
        <dbReference type="EMBL" id="GIH29553.1"/>
    </source>
</evidence>
<feature type="compositionally biased region" description="Polar residues" evidence="1">
    <location>
        <begin position="610"/>
        <end position="632"/>
    </location>
</feature>
<feature type="transmembrane region" description="Helical" evidence="2">
    <location>
        <begin position="97"/>
        <end position="116"/>
    </location>
</feature>
<name>A0A919UTA6_9ACTN</name>
<dbReference type="InterPro" id="IPR052913">
    <property type="entry name" value="Glycopeptide_resist_protein"/>
</dbReference>
<evidence type="ECO:0000313" key="5">
    <source>
        <dbReference type="Proteomes" id="UP000640052"/>
    </source>
</evidence>
<keyword evidence="2" id="KW-0472">Membrane</keyword>
<proteinExistence type="predicted"/>
<organism evidence="4 5">
    <name type="scientific">Acrocarpospora phusangensis</name>
    <dbReference type="NCBI Taxonomy" id="1070424"/>
    <lineage>
        <taxon>Bacteria</taxon>
        <taxon>Bacillati</taxon>
        <taxon>Actinomycetota</taxon>
        <taxon>Actinomycetes</taxon>
        <taxon>Streptosporangiales</taxon>
        <taxon>Streptosporangiaceae</taxon>
        <taxon>Acrocarpospora</taxon>
    </lineage>
</organism>
<dbReference type="AlphaFoldDB" id="A0A919UTA6"/>
<evidence type="ECO:0000256" key="2">
    <source>
        <dbReference type="SAM" id="Phobius"/>
    </source>
</evidence>
<accession>A0A919UTA6</accession>